<dbReference type="EMBL" id="QSVN01000009">
    <property type="protein sequence ID" value="RGO31914.1"/>
    <property type="molecule type" value="Genomic_DNA"/>
</dbReference>
<evidence type="ECO:0000256" key="1">
    <source>
        <dbReference type="SAM" id="Phobius"/>
    </source>
</evidence>
<dbReference type="Proteomes" id="UP000095485">
    <property type="component" value="Unassembled WGS sequence"/>
</dbReference>
<dbReference type="SMART" id="SM00267">
    <property type="entry name" value="GGDEF"/>
    <property type="match status" value="1"/>
</dbReference>
<dbReference type="InterPro" id="IPR029787">
    <property type="entry name" value="Nucleotide_cyclase"/>
</dbReference>
<evidence type="ECO:0000259" key="2">
    <source>
        <dbReference type="PROSITE" id="PS50887"/>
    </source>
</evidence>
<dbReference type="GeneID" id="96229052"/>
<dbReference type="OrthoDB" id="2050479at2"/>
<reference evidence="4 6" key="2">
    <citation type="submission" date="2018-08" db="EMBL/GenBank/DDBJ databases">
        <title>A genome reference for cultivated species of the human gut microbiota.</title>
        <authorList>
            <person name="Zou Y."/>
            <person name="Xue W."/>
            <person name="Luo G."/>
        </authorList>
    </citation>
    <scope>NUCLEOTIDE SEQUENCE [LARGE SCALE GENOMIC DNA]</scope>
    <source>
        <strain evidence="4 6">OM02-16</strain>
    </source>
</reference>
<proteinExistence type="predicted"/>
<keyword evidence="3" id="KW-0378">Hydrolase</keyword>
<evidence type="ECO:0000313" key="3">
    <source>
        <dbReference type="EMBL" id="CUP70281.1"/>
    </source>
</evidence>
<dbReference type="PANTHER" id="PTHR33121:SF79">
    <property type="entry name" value="CYCLIC DI-GMP PHOSPHODIESTERASE PDED-RELATED"/>
    <property type="match status" value="1"/>
</dbReference>
<accession>A0A174QE94</accession>
<dbReference type="Gene3D" id="3.30.70.270">
    <property type="match status" value="1"/>
</dbReference>
<dbReference type="SUPFAM" id="SSF55073">
    <property type="entry name" value="Nucleotide cyclase"/>
    <property type="match status" value="1"/>
</dbReference>
<feature type="domain" description="GGDEF" evidence="2">
    <location>
        <begin position="108"/>
        <end position="231"/>
    </location>
</feature>
<dbReference type="RefSeq" id="WP_055283276.1">
    <property type="nucleotide sequence ID" value="NZ_CABMEZ010000009.1"/>
</dbReference>
<dbReference type="GO" id="GO:0071111">
    <property type="term" value="F:cyclic-guanylate-specific phosphodiesterase activity"/>
    <property type="evidence" value="ECO:0007669"/>
    <property type="project" value="UniProtKB-EC"/>
</dbReference>
<dbReference type="Pfam" id="PF00990">
    <property type="entry name" value="GGDEF"/>
    <property type="match status" value="1"/>
</dbReference>
<dbReference type="EMBL" id="CZAY01000012">
    <property type="protein sequence ID" value="CUP70281.1"/>
    <property type="molecule type" value="Genomic_DNA"/>
</dbReference>
<sequence>MKKFNIFKIVQLSLLILITLISVYLLMQPEVKQYIFASTPATILFIIIWIVLLASYVFLLIDFSILSSVKLNYHNLYGVAYSDPLSGIPNRFSCDTIIEKYYDTTLPDNLTCVMIDLSNLSSVNKLYDHATGNMLLKDFSNILSASALSLCFVGRNGGNKFLAIFENCTDDQLNTFLARIADRVKQHNQSPSAISIEYRIGIAKNSEEHLAEITQLIALAYNRISDETIAH</sequence>
<keyword evidence="1" id="KW-0472">Membrane</keyword>
<gene>
    <name evidence="3" type="primary">gmr_3</name>
    <name evidence="4" type="ORF">DXB16_09345</name>
    <name evidence="3" type="ORF">ERS852526_01764</name>
</gene>
<dbReference type="PANTHER" id="PTHR33121">
    <property type="entry name" value="CYCLIC DI-GMP PHOSPHODIESTERASE PDEF"/>
    <property type="match status" value="1"/>
</dbReference>
<reference evidence="3 5" key="1">
    <citation type="submission" date="2015-09" db="EMBL/GenBank/DDBJ databases">
        <authorList>
            <consortium name="Pathogen Informatics"/>
        </authorList>
    </citation>
    <scope>NUCLEOTIDE SEQUENCE [LARGE SCALE GENOMIC DNA]</scope>
    <source>
        <strain evidence="3 5">2789STDY5834914</strain>
    </source>
</reference>
<dbReference type="CDD" id="cd01949">
    <property type="entry name" value="GGDEF"/>
    <property type="match status" value="1"/>
</dbReference>
<dbReference type="InterPro" id="IPR000160">
    <property type="entry name" value="GGDEF_dom"/>
</dbReference>
<evidence type="ECO:0000313" key="4">
    <source>
        <dbReference type="EMBL" id="RGO31914.1"/>
    </source>
</evidence>
<name>A0A174QE94_9FIRM</name>
<evidence type="ECO:0000313" key="5">
    <source>
        <dbReference type="Proteomes" id="UP000095485"/>
    </source>
</evidence>
<dbReference type="PROSITE" id="PS50887">
    <property type="entry name" value="GGDEF"/>
    <property type="match status" value="1"/>
</dbReference>
<keyword evidence="1" id="KW-0812">Transmembrane</keyword>
<dbReference type="AlphaFoldDB" id="A0A174QE94"/>
<dbReference type="InterPro" id="IPR043128">
    <property type="entry name" value="Rev_trsase/Diguanyl_cyclase"/>
</dbReference>
<dbReference type="NCBIfam" id="TIGR00254">
    <property type="entry name" value="GGDEF"/>
    <property type="match status" value="1"/>
</dbReference>
<organism evidence="3 5">
    <name type="scientific">Dorea longicatena</name>
    <dbReference type="NCBI Taxonomy" id="88431"/>
    <lineage>
        <taxon>Bacteria</taxon>
        <taxon>Bacillati</taxon>
        <taxon>Bacillota</taxon>
        <taxon>Clostridia</taxon>
        <taxon>Lachnospirales</taxon>
        <taxon>Lachnospiraceae</taxon>
        <taxon>Dorea</taxon>
    </lineage>
</organism>
<dbReference type="Proteomes" id="UP000261285">
    <property type="component" value="Unassembled WGS sequence"/>
</dbReference>
<feature type="transmembrane region" description="Helical" evidence="1">
    <location>
        <begin position="6"/>
        <end position="27"/>
    </location>
</feature>
<keyword evidence="1" id="KW-1133">Transmembrane helix</keyword>
<protein>
    <submittedName>
        <fullName evidence="3">Cyclic di-GMP phosphodiesterase Gmr</fullName>
        <ecNumber evidence="3">3.1.4.52</ecNumber>
    </submittedName>
    <submittedName>
        <fullName evidence="4">GGDEF domain-containing protein</fullName>
    </submittedName>
</protein>
<evidence type="ECO:0000313" key="6">
    <source>
        <dbReference type="Proteomes" id="UP000261285"/>
    </source>
</evidence>
<feature type="transmembrane region" description="Helical" evidence="1">
    <location>
        <begin position="34"/>
        <end position="61"/>
    </location>
</feature>
<dbReference type="InterPro" id="IPR050706">
    <property type="entry name" value="Cyclic-di-GMP_PDE-like"/>
</dbReference>
<dbReference type="EC" id="3.1.4.52" evidence="3"/>